<feature type="domain" description="NACHT" evidence="2">
    <location>
        <begin position="277"/>
        <end position="425"/>
    </location>
</feature>
<evidence type="ECO:0000313" key="3">
    <source>
        <dbReference type="EMBL" id="KAK8046169.1"/>
    </source>
</evidence>
<dbReference type="InterPro" id="IPR056884">
    <property type="entry name" value="NPHP3-like_N"/>
</dbReference>
<accession>A0ABR1THS2</accession>
<dbReference type="PANTHER" id="PTHR10039">
    <property type="entry name" value="AMELOGENIN"/>
    <property type="match status" value="1"/>
</dbReference>
<organism evidence="3 4">
    <name type="scientific">Apiospora saccharicola</name>
    <dbReference type="NCBI Taxonomy" id="335842"/>
    <lineage>
        <taxon>Eukaryota</taxon>
        <taxon>Fungi</taxon>
        <taxon>Dikarya</taxon>
        <taxon>Ascomycota</taxon>
        <taxon>Pezizomycotina</taxon>
        <taxon>Sordariomycetes</taxon>
        <taxon>Xylariomycetidae</taxon>
        <taxon>Amphisphaeriales</taxon>
        <taxon>Apiosporaceae</taxon>
        <taxon>Apiospora</taxon>
    </lineage>
</organism>
<dbReference type="PANTHER" id="PTHR10039:SF10">
    <property type="entry name" value="NACHT DOMAIN-CONTAINING PROTEIN"/>
    <property type="match status" value="1"/>
</dbReference>
<name>A0ABR1THS2_9PEZI</name>
<proteinExistence type="predicted"/>
<sequence length="878" mass="99180">MFRRVPPPKFNSSVVYLSSPSVSKLALSQSPSDPADPATAVHDSLQSKKARVITKTSAESPTDVWSAAYHEAVDSLGEGIDIAILEGENVTQLFKRLEAIDKDATEESAFMKGVKYLHTLQVPLERFKMALDLASPLTSIEPTAATVFGVRSNRPDIHKALVSIYRKLLEFYNAAFDILTRRGARLVMKMILETDLLPNIVKEFLQQAENLRRVVEKVTWEIVEDIKSMLYNQESSDKIKRQGQKHAYLQQLRADEACKLLLSNTKLTGWYNATASQELVIMGDMGCGKTAAMAFLVDELIRQNKCHLPQPKVCYHYCHDDETGQAAHIFSSLILSLLEQLSGLKKTLFEWYKEASASGNVEAATNPKKLEEFLDNTLESIDRPIFIVIDGLDECEKVSRRILFHALRCFVQKSPRLRILLSTRPEEEILQQLAGVPLLNFQPIIDRDQLIVDKLVEESLSYLPSDVGALVKETLARLAQGSAMWTRMMVDLIEVRGITTMGPMRTFLQNMPQPGKLAELYVKLLSRYTSDDSENLKIAISALEVLAMSQRDLSILELAWAVTMNMAPKDIRTVADIEALVDARRVLNRIRPFVADVDFSDLKKRQVRLAHQSVKELVLGGLDTHWPEIKGLALSETQGLSPDRGSEALEAVGKHGENMVRYDPSNRGFGELFVYASCHWIEHAGAVKAPHIPELRSIETLCQAGSLRLKNWTAQHSRPQCTIQPRLDWGNTPYDPLSVIALYGSQAMLHDMMERSDLKKGFYRPCTVMEAVDVVVLWGDLSRVRTLFQGVKTGPQLRNLEFFCLVIKRWSESDRDNPEWDKIFDLVDDVQDMLVEERWDYELLSSTALKKDCKPMLQRLAYRVQQTADLEAEPHRAA</sequence>
<evidence type="ECO:0000313" key="4">
    <source>
        <dbReference type="Proteomes" id="UP001446871"/>
    </source>
</evidence>
<gene>
    <name evidence="3" type="ORF">PG996_014233</name>
</gene>
<protein>
    <recommendedName>
        <fullName evidence="2">NACHT domain-containing protein</fullName>
    </recommendedName>
</protein>
<evidence type="ECO:0000256" key="1">
    <source>
        <dbReference type="ARBA" id="ARBA00022737"/>
    </source>
</evidence>
<dbReference type="InterPro" id="IPR027417">
    <property type="entry name" value="P-loop_NTPase"/>
</dbReference>
<dbReference type="InterPro" id="IPR007111">
    <property type="entry name" value="NACHT_NTPase"/>
</dbReference>
<comment type="caution">
    <text evidence="3">The sequence shown here is derived from an EMBL/GenBank/DDBJ whole genome shotgun (WGS) entry which is preliminary data.</text>
</comment>
<dbReference type="SUPFAM" id="SSF52540">
    <property type="entry name" value="P-loop containing nucleoside triphosphate hydrolases"/>
    <property type="match status" value="1"/>
</dbReference>
<dbReference type="Gene3D" id="3.40.50.300">
    <property type="entry name" value="P-loop containing nucleotide triphosphate hydrolases"/>
    <property type="match status" value="1"/>
</dbReference>
<dbReference type="Pfam" id="PF24883">
    <property type="entry name" value="NPHP3_N"/>
    <property type="match status" value="1"/>
</dbReference>
<dbReference type="EMBL" id="JAQQWM010000009">
    <property type="protein sequence ID" value="KAK8046169.1"/>
    <property type="molecule type" value="Genomic_DNA"/>
</dbReference>
<keyword evidence="1" id="KW-0677">Repeat</keyword>
<reference evidence="3 4" key="1">
    <citation type="submission" date="2023-01" db="EMBL/GenBank/DDBJ databases">
        <title>Analysis of 21 Apiospora genomes using comparative genomics revels a genus with tremendous synthesis potential of carbohydrate active enzymes and secondary metabolites.</title>
        <authorList>
            <person name="Sorensen T."/>
        </authorList>
    </citation>
    <scope>NUCLEOTIDE SEQUENCE [LARGE SCALE GENOMIC DNA]</scope>
    <source>
        <strain evidence="3 4">CBS 83171</strain>
    </source>
</reference>
<dbReference type="PROSITE" id="PS50837">
    <property type="entry name" value="NACHT"/>
    <property type="match status" value="1"/>
</dbReference>
<evidence type="ECO:0000259" key="2">
    <source>
        <dbReference type="PROSITE" id="PS50837"/>
    </source>
</evidence>
<dbReference type="Proteomes" id="UP001446871">
    <property type="component" value="Unassembled WGS sequence"/>
</dbReference>
<keyword evidence="4" id="KW-1185">Reference proteome</keyword>